<dbReference type="InterPro" id="IPR037473">
    <property type="entry name" value="Lcp-like"/>
</dbReference>
<protein>
    <submittedName>
        <fullName evidence="3">DUF2236 domain-containing protein</fullName>
    </submittedName>
</protein>
<dbReference type="InterPro" id="IPR018713">
    <property type="entry name" value="MPAB/Lcp_cat_dom"/>
</dbReference>
<evidence type="ECO:0000256" key="1">
    <source>
        <dbReference type="SAM" id="MobiDB-lite"/>
    </source>
</evidence>
<proteinExistence type="predicted"/>
<evidence type="ECO:0000313" key="4">
    <source>
        <dbReference type="Proteomes" id="UP000326041"/>
    </source>
</evidence>
<dbReference type="PANTHER" id="PTHR37539">
    <property type="entry name" value="SECRETED PROTEIN-RELATED"/>
    <property type="match status" value="1"/>
</dbReference>
<accession>A0ABX6B309</accession>
<dbReference type="RefSeq" id="WP_079061016.1">
    <property type="nucleotide sequence ID" value="NZ_CP023697.1"/>
</dbReference>
<dbReference type="PANTHER" id="PTHR37539:SF1">
    <property type="entry name" value="ER-BOUND OXYGENASE MPAB_MPAB'_RUBBER OXYGENASE CATALYTIC DOMAIN-CONTAINING PROTEIN"/>
    <property type="match status" value="1"/>
</dbReference>
<dbReference type="GeneID" id="95538990"/>
<gene>
    <name evidence="3" type="ORF">CP972_31445</name>
</gene>
<feature type="domain" description="ER-bound oxygenase mpaB/mpaB'/Rubber oxygenase catalytic" evidence="2">
    <location>
        <begin position="191"/>
        <end position="379"/>
    </location>
</feature>
<sequence>MVAHELPRHDAPAGPGGVTPPPPAVPSLRPSPRPAPYPRRFRETERLNRRLGRPLRLLLGRRGGVDPALMASIGERLTARDAVAAELAGALRITDPAHPDRVTMRQFRAALADGIDSVPDPPAALRAFFAAVDPVPDWVDFDLVDEGGRVARGFGRNSTDVMLQLALIGSYRFDGPPRLLVETGGLAGGSALRRIAETQQWASAVTGRGAMRRRGRGFRLTVHVRLVHALVNHEVEGGGRWDVARLGLPVNQSDLAATLGLFNAVHLLGVRLLGVRVTRADSRALMHLWKYVGHLMGVDEDWLCDREMLQHRFNYHLLLAQSYGGPAGPSLANALVEAQGALHFDRFARVRRAWARARLLSMLRYFLGRRGMRDLRLPPALPWAVPPVIAGNLLRYHVLGRTRAGRAYLLRRGDRFIERNLRRHFGDQVPGAGAVHAAAPEKRGSAD</sequence>
<organism evidence="3 4">
    <name type="scientific">Streptomyces prasinus</name>
    <dbReference type="NCBI Taxonomy" id="67345"/>
    <lineage>
        <taxon>Bacteria</taxon>
        <taxon>Bacillati</taxon>
        <taxon>Actinomycetota</taxon>
        <taxon>Actinomycetes</taxon>
        <taxon>Kitasatosporales</taxon>
        <taxon>Streptomycetaceae</taxon>
        <taxon>Streptomyces</taxon>
    </lineage>
</organism>
<evidence type="ECO:0000313" key="3">
    <source>
        <dbReference type="EMBL" id="QEV09517.1"/>
    </source>
</evidence>
<feature type="compositionally biased region" description="Pro residues" evidence="1">
    <location>
        <begin position="18"/>
        <end position="37"/>
    </location>
</feature>
<dbReference type="Pfam" id="PF09995">
    <property type="entry name" value="MPAB_Lcp_cat"/>
    <property type="match status" value="1"/>
</dbReference>
<reference evidence="3 4" key="1">
    <citation type="submission" date="2017-09" db="EMBL/GenBank/DDBJ databases">
        <authorList>
            <person name="Lee N."/>
            <person name="Cho B.-K."/>
        </authorList>
    </citation>
    <scope>NUCLEOTIDE SEQUENCE [LARGE SCALE GENOMIC DNA]</scope>
    <source>
        <strain evidence="3 4">ATCC 13879</strain>
    </source>
</reference>
<name>A0ABX6B309_9ACTN</name>
<feature type="compositionally biased region" description="Basic and acidic residues" evidence="1">
    <location>
        <begin position="1"/>
        <end position="11"/>
    </location>
</feature>
<evidence type="ECO:0000259" key="2">
    <source>
        <dbReference type="Pfam" id="PF09995"/>
    </source>
</evidence>
<dbReference type="Proteomes" id="UP000326041">
    <property type="component" value="Chromosome"/>
</dbReference>
<dbReference type="EMBL" id="CP023697">
    <property type="protein sequence ID" value="QEV09517.1"/>
    <property type="molecule type" value="Genomic_DNA"/>
</dbReference>
<feature type="region of interest" description="Disordered" evidence="1">
    <location>
        <begin position="1"/>
        <end position="45"/>
    </location>
</feature>
<keyword evidence="4" id="KW-1185">Reference proteome</keyword>